<organism evidence="2 3">
    <name type="scientific">Streptomyces luteolus</name>
    <dbReference type="NCBI Taxonomy" id="3043615"/>
    <lineage>
        <taxon>Bacteria</taxon>
        <taxon>Bacillati</taxon>
        <taxon>Actinomycetota</taxon>
        <taxon>Actinomycetes</taxon>
        <taxon>Kitasatosporales</taxon>
        <taxon>Streptomycetaceae</taxon>
        <taxon>Streptomyces</taxon>
    </lineage>
</organism>
<gene>
    <name evidence="2" type="ORF">QIT00_09390</name>
</gene>
<feature type="transmembrane region" description="Helical" evidence="1">
    <location>
        <begin position="140"/>
        <end position="162"/>
    </location>
</feature>
<sequence length="260" mass="27966">MIGFGVGSVAAVLVILLGLGLLNGDEQAVQPLHALLLMVCGFSVAGIWLVVRQWTLREWAAWVVPAAATVLVSMLVASGSVLHAFYADDLSLTTRELDVPPLWQFISAVRLLSFLWMLFLVVAIWGAIKHLHLRRPGERTNAVFYVGILAVMVVTAAVQAMASAGHAADATRAAARSGQAPPSYFGVEPEWVCIEPTTDPEKLNEDGGKLRPERPYLSFGSSDGQYLLWDTDGDGILKVPSKQTRSVPVDTGTASCPWTA</sequence>
<name>A0ABT6ST45_9ACTN</name>
<evidence type="ECO:0000256" key="1">
    <source>
        <dbReference type="SAM" id="Phobius"/>
    </source>
</evidence>
<keyword evidence="3" id="KW-1185">Reference proteome</keyword>
<reference evidence="2 3" key="1">
    <citation type="submission" date="2023-05" db="EMBL/GenBank/DDBJ databases">
        <title>Draft genome sequence of Streptomyces sp. B-S-A12 isolated from a cave soil in Thailand.</title>
        <authorList>
            <person name="Chamroensaksri N."/>
            <person name="Muangham S."/>
        </authorList>
    </citation>
    <scope>NUCLEOTIDE SEQUENCE [LARGE SCALE GENOMIC DNA]</scope>
    <source>
        <strain evidence="2 3">B-S-A12</strain>
    </source>
</reference>
<keyword evidence="1" id="KW-0472">Membrane</keyword>
<evidence type="ECO:0000313" key="2">
    <source>
        <dbReference type="EMBL" id="MDI3418773.1"/>
    </source>
</evidence>
<dbReference type="Proteomes" id="UP001237105">
    <property type="component" value="Unassembled WGS sequence"/>
</dbReference>
<protein>
    <submittedName>
        <fullName evidence="2">Uncharacterized protein</fullName>
    </submittedName>
</protein>
<dbReference type="EMBL" id="JASCIS010000007">
    <property type="protein sequence ID" value="MDI3418773.1"/>
    <property type="molecule type" value="Genomic_DNA"/>
</dbReference>
<keyword evidence="1" id="KW-0812">Transmembrane</keyword>
<feature type="transmembrane region" description="Helical" evidence="1">
    <location>
        <begin position="63"/>
        <end position="85"/>
    </location>
</feature>
<evidence type="ECO:0000313" key="3">
    <source>
        <dbReference type="Proteomes" id="UP001237105"/>
    </source>
</evidence>
<proteinExistence type="predicted"/>
<dbReference type="RefSeq" id="WP_282534682.1">
    <property type="nucleotide sequence ID" value="NZ_JASCIS010000007.1"/>
</dbReference>
<feature type="transmembrane region" description="Helical" evidence="1">
    <location>
        <begin position="34"/>
        <end position="51"/>
    </location>
</feature>
<feature type="transmembrane region" description="Helical" evidence="1">
    <location>
        <begin position="105"/>
        <end position="128"/>
    </location>
</feature>
<accession>A0ABT6ST45</accession>
<comment type="caution">
    <text evidence="2">The sequence shown here is derived from an EMBL/GenBank/DDBJ whole genome shotgun (WGS) entry which is preliminary data.</text>
</comment>
<keyword evidence="1" id="KW-1133">Transmembrane helix</keyword>